<evidence type="ECO:0000256" key="4">
    <source>
        <dbReference type="ARBA" id="ARBA00023172"/>
    </source>
</evidence>
<dbReference type="Gene3D" id="2.40.50.140">
    <property type="entry name" value="Nucleic acid-binding proteins"/>
    <property type="match status" value="1"/>
</dbReference>
<evidence type="ECO:0000313" key="9">
    <source>
        <dbReference type="EMBL" id="PIU98315.1"/>
    </source>
</evidence>
<keyword evidence="5 6" id="KW-0234">DNA repair</keyword>
<feature type="domain" description="DNA helicase Holliday junction RuvA type" evidence="7">
    <location>
        <begin position="1"/>
        <end position="62"/>
    </location>
</feature>
<evidence type="ECO:0000256" key="3">
    <source>
        <dbReference type="ARBA" id="ARBA00023125"/>
    </source>
</evidence>
<dbReference type="GO" id="GO:0048476">
    <property type="term" value="C:Holliday junction resolvase complex"/>
    <property type="evidence" value="ECO:0007669"/>
    <property type="project" value="UniProtKB-UniRule"/>
</dbReference>
<dbReference type="GO" id="GO:0006310">
    <property type="term" value="P:DNA recombination"/>
    <property type="evidence" value="ECO:0007669"/>
    <property type="project" value="UniProtKB-UniRule"/>
</dbReference>
<sequence>MLYSLSGKLTVKKPQFIVVEASGIGFKVFVSVKTQRSLPKIGTKTKLFCFLNISQSGIEIYGFSNEPELELFKLLNAAPKIGPKSALAILDKFSQERLAAAINKGRVDLLVQASGIGRRKAERLILELKDRFKKEKSGWTLPPETDLEIKSILKGLGYRQAEVEEAVKNLPEKPEKLEERLKLALKILSRK</sequence>
<keyword evidence="1 6" id="KW-0963">Cytoplasm</keyword>
<dbReference type="CDD" id="cd14332">
    <property type="entry name" value="UBA_RuvA_C"/>
    <property type="match status" value="1"/>
</dbReference>
<dbReference type="HAMAP" id="MF_00031">
    <property type="entry name" value="DNA_HJ_migration_RuvA"/>
    <property type="match status" value="1"/>
</dbReference>
<dbReference type="SUPFAM" id="SSF47781">
    <property type="entry name" value="RuvA domain 2-like"/>
    <property type="match status" value="1"/>
</dbReference>
<dbReference type="Gene3D" id="1.10.150.20">
    <property type="entry name" value="5' to 3' exonuclease, C-terminal subdomain"/>
    <property type="match status" value="1"/>
</dbReference>
<dbReference type="InterPro" id="IPR000085">
    <property type="entry name" value="RuvA"/>
</dbReference>
<evidence type="ECO:0000256" key="5">
    <source>
        <dbReference type="ARBA" id="ARBA00023204"/>
    </source>
</evidence>
<dbReference type="EMBL" id="PEVJ01000050">
    <property type="protein sequence ID" value="PIU98315.1"/>
    <property type="molecule type" value="Genomic_DNA"/>
</dbReference>
<feature type="region of interest" description="Domain I" evidence="6">
    <location>
        <begin position="1"/>
        <end position="64"/>
    </location>
</feature>
<name>A0A2M7B5F3_9BACT</name>
<dbReference type="Pfam" id="PF01330">
    <property type="entry name" value="RuvA_N"/>
    <property type="match status" value="1"/>
</dbReference>
<dbReference type="AlphaFoldDB" id="A0A2M7B5F3"/>
<accession>A0A2M7B5F3</accession>
<dbReference type="InterPro" id="IPR036267">
    <property type="entry name" value="RuvA_C_sf"/>
</dbReference>
<dbReference type="NCBIfam" id="TIGR00084">
    <property type="entry name" value="ruvA"/>
    <property type="match status" value="1"/>
</dbReference>
<evidence type="ECO:0000256" key="1">
    <source>
        <dbReference type="ARBA" id="ARBA00022490"/>
    </source>
</evidence>
<dbReference type="InterPro" id="IPR010994">
    <property type="entry name" value="RuvA_2-like"/>
</dbReference>
<dbReference type="Pfam" id="PF07499">
    <property type="entry name" value="RuvA_C"/>
    <property type="match status" value="1"/>
</dbReference>
<dbReference type="Pfam" id="PF14520">
    <property type="entry name" value="HHH_5"/>
    <property type="match status" value="1"/>
</dbReference>
<comment type="domain">
    <text evidence="6">Has three domains with a flexible linker between the domains II and III and assumes an 'L' shape. Domain III is highly mobile and contacts RuvB.</text>
</comment>
<protein>
    <recommendedName>
        <fullName evidence="6">Holliday junction branch migration complex subunit RuvA</fullName>
    </recommendedName>
</protein>
<organism evidence="9 10">
    <name type="scientific">Candidatus Wolfebacteria bacterium CG03_land_8_20_14_0_80_40_12</name>
    <dbReference type="NCBI Taxonomy" id="1975069"/>
    <lineage>
        <taxon>Bacteria</taxon>
        <taxon>Candidatus Wolfeibacteriota</taxon>
    </lineage>
</organism>
<dbReference type="SUPFAM" id="SSF46929">
    <property type="entry name" value="DNA helicase RuvA subunit, C-terminal domain"/>
    <property type="match status" value="1"/>
</dbReference>
<keyword evidence="2 6" id="KW-0227">DNA damage</keyword>
<dbReference type="GO" id="GO:0009378">
    <property type="term" value="F:four-way junction helicase activity"/>
    <property type="evidence" value="ECO:0007669"/>
    <property type="project" value="InterPro"/>
</dbReference>
<evidence type="ECO:0000313" key="10">
    <source>
        <dbReference type="Proteomes" id="UP000228949"/>
    </source>
</evidence>
<feature type="region of interest" description="Domain III" evidence="6">
    <location>
        <begin position="148"/>
        <end position="191"/>
    </location>
</feature>
<evidence type="ECO:0000259" key="7">
    <source>
        <dbReference type="Pfam" id="PF01330"/>
    </source>
</evidence>
<dbReference type="GO" id="GO:0005737">
    <property type="term" value="C:cytoplasm"/>
    <property type="evidence" value="ECO:0007669"/>
    <property type="project" value="UniProtKB-SubCell"/>
</dbReference>
<comment type="subunit">
    <text evidence="6">Homotetramer. Forms an RuvA(8)-RuvB(12)-Holliday junction (HJ) complex. HJ DNA is sandwiched between 2 RuvA tetramers; dsDNA enters through RuvA and exits via RuvB. An RuvB hexamer assembles on each DNA strand where it exits the tetramer. Each RuvB hexamer is contacted by two RuvA subunits (via domain III) on 2 adjacent RuvB subunits; this complex drives branch migration. In the full resolvosome a probable DNA-RuvA(4)-RuvB(12)-RuvC(2) complex forms which resolves the HJ.</text>
</comment>
<dbReference type="InterPro" id="IPR011114">
    <property type="entry name" value="RuvA_C"/>
</dbReference>
<comment type="similarity">
    <text evidence="6">Belongs to the RuvA family.</text>
</comment>
<comment type="caution">
    <text evidence="6">Lacks conserved residue(s) required for the propagation of feature annotation.</text>
</comment>
<comment type="function">
    <text evidence="6">The RuvA-RuvB-RuvC complex processes Holliday junction (HJ) DNA during genetic recombination and DNA repair, while the RuvA-RuvB complex plays an important role in the rescue of blocked DNA replication forks via replication fork reversal (RFR). RuvA specifically binds to HJ cruciform DNA, conferring on it an open structure. The RuvB hexamer acts as an ATP-dependent pump, pulling dsDNA into and through the RuvAB complex. HJ branch migration allows RuvC to scan DNA until it finds its consensus sequence, where it cleaves and resolves the cruciform DNA.</text>
</comment>
<evidence type="ECO:0000256" key="6">
    <source>
        <dbReference type="HAMAP-Rule" id="MF_00031"/>
    </source>
</evidence>
<comment type="caution">
    <text evidence="9">The sequence shown here is derived from an EMBL/GenBank/DDBJ whole genome shotgun (WGS) entry which is preliminary data.</text>
</comment>
<dbReference type="GO" id="GO:0005524">
    <property type="term" value="F:ATP binding"/>
    <property type="evidence" value="ECO:0007669"/>
    <property type="project" value="InterPro"/>
</dbReference>
<evidence type="ECO:0000256" key="2">
    <source>
        <dbReference type="ARBA" id="ARBA00022763"/>
    </source>
</evidence>
<dbReference type="InterPro" id="IPR013849">
    <property type="entry name" value="DNA_helicase_Holl-junc_RuvA_I"/>
</dbReference>
<gene>
    <name evidence="6 9" type="primary">ruvA</name>
    <name evidence="9" type="ORF">COS61_02100</name>
</gene>
<keyword evidence="4 6" id="KW-0233">DNA recombination</keyword>
<reference evidence="10" key="1">
    <citation type="submission" date="2017-09" db="EMBL/GenBank/DDBJ databases">
        <title>Depth-based differentiation of microbial function through sediment-hosted aquifers and enrichment of novel symbionts in the deep terrestrial subsurface.</title>
        <authorList>
            <person name="Probst A.J."/>
            <person name="Ladd B."/>
            <person name="Jarett J.K."/>
            <person name="Geller-Mcgrath D.E."/>
            <person name="Sieber C.M.K."/>
            <person name="Emerson J.B."/>
            <person name="Anantharaman K."/>
            <person name="Thomas B.C."/>
            <person name="Malmstrom R."/>
            <person name="Stieglmeier M."/>
            <person name="Klingl A."/>
            <person name="Woyke T."/>
            <person name="Ryan C.M."/>
            <person name="Banfield J.F."/>
        </authorList>
    </citation>
    <scope>NUCLEOTIDE SEQUENCE [LARGE SCALE GENOMIC DNA]</scope>
</reference>
<dbReference type="SUPFAM" id="SSF50249">
    <property type="entry name" value="Nucleic acid-binding proteins"/>
    <property type="match status" value="1"/>
</dbReference>
<dbReference type="Proteomes" id="UP000228949">
    <property type="component" value="Unassembled WGS sequence"/>
</dbReference>
<keyword evidence="3 6" id="KW-0238">DNA-binding</keyword>
<dbReference type="GO" id="GO:0009379">
    <property type="term" value="C:Holliday junction helicase complex"/>
    <property type="evidence" value="ECO:0007669"/>
    <property type="project" value="InterPro"/>
</dbReference>
<proteinExistence type="inferred from homology"/>
<dbReference type="GO" id="GO:0000400">
    <property type="term" value="F:four-way junction DNA binding"/>
    <property type="evidence" value="ECO:0007669"/>
    <property type="project" value="UniProtKB-UniRule"/>
</dbReference>
<dbReference type="InterPro" id="IPR012340">
    <property type="entry name" value="NA-bd_OB-fold"/>
</dbReference>
<dbReference type="GO" id="GO:0006281">
    <property type="term" value="P:DNA repair"/>
    <property type="evidence" value="ECO:0007669"/>
    <property type="project" value="UniProtKB-UniRule"/>
</dbReference>
<evidence type="ECO:0000259" key="8">
    <source>
        <dbReference type="Pfam" id="PF07499"/>
    </source>
</evidence>
<comment type="subcellular location">
    <subcellularLocation>
        <location evidence="6">Cytoplasm</location>
    </subcellularLocation>
</comment>
<feature type="domain" description="Holliday junction DNA helicase RuvA C-terminal" evidence="8">
    <location>
        <begin position="153"/>
        <end position="189"/>
    </location>
</feature>